<reference evidence="1" key="1">
    <citation type="submission" date="2020-05" db="EMBL/GenBank/DDBJ databases">
        <title>Mycena genomes resolve the evolution of fungal bioluminescence.</title>
        <authorList>
            <person name="Tsai I.J."/>
        </authorList>
    </citation>
    <scope>NUCLEOTIDE SEQUENCE</scope>
    <source>
        <strain evidence="1">CCC161011</strain>
    </source>
</reference>
<dbReference type="Proteomes" id="UP000620124">
    <property type="component" value="Unassembled WGS sequence"/>
</dbReference>
<protein>
    <submittedName>
        <fullName evidence="1">Uncharacterized protein</fullName>
    </submittedName>
</protein>
<evidence type="ECO:0000313" key="1">
    <source>
        <dbReference type="EMBL" id="KAF7334641.1"/>
    </source>
</evidence>
<sequence length="155" mass="17893">MNLLSCLPSDSFELRTTGKGYFTKYIMQLLRPLQNSDLERVLVYAPHVKHLFSDPHFADLSPVFPSASPWLSENMLSNLQGLYWMHGENDFQYIDCFLAPQLTTIRIPHTSLGALTLLSSLALRCPQLTDVTFFLRARRIYDLRRLGVRARLARY</sequence>
<comment type="caution">
    <text evidence="1">The sequence shown here is derived from an EMBL/GenBank/DDBJ whole genome shotgun (WGS) entry which is preliminary data.</text>
</comment>
<organism evidence="1 2">
    <name type="scientific">Mycena venus</name>
    <dbReference type="NCBI Taxonomy" id="2733690"/>
    <lineage>
        <taxon>Eukaryota</taxon>
        <taxon>Fungi</taxon>
        <taxon>Dikarya</taxon>
        <taxon>Basidiomycota</taxon>
        <taxon>Agaricomycotina</taxon>
        <taxon>Agaricomycetes</taxon>
        <taxon>Agaricomycetidae</taxon>
        <taxon>Agaricales</taxon>
        <taxon>Marasmiineae</taxon>
        <taxon>Mycenaceae</taxon>
        <taxon>Mycena</taxon>
    </lineage>
</organism>
<dbReference type="OrthoDB" id="2842184at2759"/>
<dbReference type="EMBL" id="JACAZI010000026">
    <property type="protein sequence ID" value="KAF7334641.1"/>
    <property type="molecule type" value="Genomic_DNA"/>
</dbReference>
<evidence type="ECO:0000313" key="2">
    <source>
        <dbReference type="Proteomes" id="UP000620124"/>
    </source>
</evidence>
<proteinExistence type="predicted"/>
<accession>A0A8H6X5Q7</accession>
<name>A0A8H6X5Q7_9AGAR</name>
<gene>
    <name evidence="1" type="ORF">MVEN_02294500</name>
</gene>
<dbReference type="AlphaFoldDB" id="A0A8H6X5Q7"/>
<keyword evidence="2" id="KW-1185">Reference proteome</keyword>